<evidence type="ECO:0000313" key="2">
    <source>
        <dbReference type="EMBL" id="GJD76885.1"/>
    </source>
</evidence>
<dbReference type="RefSeq" id="WP_238300415.1">
    <property type="nucleotide sequence ID" value="NZ_BPQM01000002.1"/>
</dbReference>
<name>A0AA37HJR5_9HYPH</name>
<dbReference type="Proteomes" id="UP001055108">
    <property type="component" value="Unassembled WGS sequence"/>
</dbReference>
<comment type="caution">
    <text evidence="2">The sequence shown here is derived from an EMBL/GenBank/DDBJ whole genome shotgun (WGS) entry which is preliminary data.</text>
</comment>
<feature type="compositionally biased region" description="Basic and acidic residues" evidence="1">
    <location>
        <begin position="1"/>
        <end position="22"/>
    </location>
</feature>
<organism evidence="2 3">
    <name type="scientific">Methylobacterium gregans</name>
    <dbReference type="NCBI Taxonomy" id="374424"/>
    <lineage>
        <taxon>Bacteria</taxon>
        <taxon>Pseudomonadati</taxon>
        <taxon>Pseudomonadota</taxon>
        <taxon>Alphaproteobacteria</taxon>
        <taxon>Hyphomicrobiales</taxon>
        <taxon>Methylobacteriaceae</taxon>
        <taxon>Methylobacterium</taxon>
    </lineage>
</organism>
<gene>
    <name evidence="2" type="ORF">NBEOAGPD_0086</name>
</gene>
<sequence length="108" mass="11499">MTEASSERPTLKEFDAYADRNGQDLGQVSPRDVGVPERTQNDLKRDPQGQAETARIASGTPGQDATDATEAETPEANLDRLRGAGQSDATQEAIERATAAVGQDDGKR</sequence>
<proteinExistence type="predicted"/>
<accession>A0AA37HJR5</accession>
<reference evidence="2" key="1">
    <citation type="journal article" date="2016" name="Front. Microbiol.">
        <title>Genome Sequence of the Piezophilic, Mesophilic Sulfate-Reducing Bacterium Desulfovibrio indicus J2T.</title>
        <authorList>
            <person name="Cao J."/>
            <person name="Maignien L."/>
            <person name="Shao Z."/>
            <person name="Alain K."/>
            <person name="Jebbar M."/>
        </authorList>
    </citation>
    <scope>NUCLEOTIDE SEQUENCE</scope>
    <source>
        <strain evidence="2">NBRC 103626</strain>
    </source>
</reference>
<keyword evidence="3" id="KW-1185">Reference proteome</keyword>
<protein>
    <submittedName>
        <fullName evidence="2">Uncharacterized protein</fullName>
    </submittedName>
</protein>
<dbReference type="EMBL" id="BPQM01000002">
    <property type="protein sequence ID" value="GJD76885.1"/>
    <property type="molecule type" value="Genomic_DNA"/>
</dbReference>
<feature type="region of interest" description="Disordered" evidence="1">
    <location>
        <begin position="1"/>
        <end position="74"/>
    </location>
</feature>
<evidence type="ECO:0000256" key="1">
    <source>
        <dbReference type="SAM" id="MobiDB-lite"/>
    </source>
</evidence>
<evidence type="ECO:0000313" key="3">
    <source>
        <dbReference type="Proteomes" id="UP001055108"/>
    </source>
</evidence>
<dbReference type="AlphaFoldDB" id="A0AA37HJR5"/>
<reference evidence="2" key="2">
    <citation type="submission" date="2021-08" db="EMBL/GenBank/DDBJ databases">
        <authorList>
            <person name="Tani A."/>
            <person name="Ola A."/>
            <person name="Ogura Y."/>
            <person name="Katsura K."/>
            <person name="Hayashi T."/>
        </authorList>
    </citation>
    <scope>NUCLEOTIDE SEQUENCE</scope>
    <source>
        <strain evidence="2">NBRC 103626</strain>
    </source>
</reference>